<evidence type="ECO:0000256" key="1">
    <source>
        <dbReference type="SAM" id="Phobius"/>
    </source>
</evidence>
<sequence length="531" mass="56518">LNNVLRARLVIVMPIAIVCTIAGTISRPFRFFSNLLCNTSITVVKSVAQMLHAKGPVQGLRWIHRGMRDTQTRVVSASAGISHVHELAPDVETVIRSIHGNKTKAVVYVTGGGVQSISWLLSVPGASATILEATVPYARDSLISILGQEPEQYCSAATAAAMAEAAYRRAADLSSFGSSVVGLGATCSLATVDMKRGDHRAFLAVHAGQGSRCLTLTLAKGFRTRVGEDDLVSRLLIKILAEASGSDSSLLQLPLITPDAAATTAAAAAAIESGNGYNGTESTAAPSTAFTTAVPAARTPGPSVVPSPPYDTLHDVWSAAEDPVQRLLRGEVRCVEFCGREVVVDSPRRGRVYLPGSFNPLHAGHRELLATGVKAAAAATRGPLPEGAFELTVQNADKGLLSAEEIRRRVAQFVALGLPVVVTRAPLFTNKADLLRGSRFVVGYDTAARLVLPKYYGNSYTQMLLDFSRLRQNGCSFIVAGRKDAVSGRFLSLADVDMVPELADLFPVSLTEEKFRLDISSTELRQKAQVQ</sequence>
<feature type="non-terminal residue" evidence="2">
    <location>
        <position position="1"/>
    </location>
</feature>
<dbReference type="Proteomes" id="UP000747399">
    <property type="component" value="Unassembled WGS sequence"/>
</dbReference>
<dbReference type="Gene3D" id="3.40.50.620">
    <property type="entry name" value="HUPs"/>
    <property type="match status" value="1"/>
</dbReference>
<reference evidence="2" key="1">
    <citation type="journal article" date="2021" name="Proc. Natl. Acad. Sci. U.S.A.">
        <title>Three genomes in the algal genus Volvox reveal the fate of a haploid sex-determining region after a transition to homothallism.</title>
        <authorList>
            <person name="Yamamoto K."/>
            <person name="Hamaji T."/>
            <person name="Kawai-Toyooka H."/>
            <person name="Matsuzaki R."/>
            <person name="Takahashi F."/>
            <person name="Nishimura Y."/>
            <person name="Kawachi M."/>
            <person name="Noguchi H."/>
            <person name="Minakuchi Y."/>
            <person name="Umen J.G."/>
            <person name="Toyoda A."/>
            <person name="Nozaki H."/>
        </authorList>
    </citation>
    <scope>NUCLEOTIDE SEQUENCE</scope>
    <source>
        <strain evidence="2">NIES-3780</strain>
    </source>
</reference>
<name>A0A8J4EXR4_9CHLO</name>
<dbReference type="SUPFAM" id="SSF52374">
    <property type="entry name" value="Nucleotidylyl transferase"/>
    <property type="match status" value="1"/>
</dbReference>
<protein>
    <recommendedName>
        <fullName evidence="4">Cytidyltransferase-like domain-containing protein</fullName>
    </recommendedName>
</protein>
<keyword evidence="1" id="KW-1133">Transmembrane helix</keyword>
<dbReference type="PANTHER" id="PTHR31285">
    <property type="entry name" value="NICOTINAMIDE MONONUCLEOTIDE ADENYLYLTRANSFERASE"/>
    <property type="match status" value="1"/>
</dbReference>
<dbReference type="GO" id="GO:0005737">
    <property type="term" value="C:cytoplasm"/>
    <property type="evidence" value="ECO:0007669"/>
    <property type="project" value="TreeGrafter"/>
</dbReference>
<keyword evidence="1" id="KW-0472">Membrane</keyword>
<organism evidence="2 3">
    <name type="scientific">Volvox africanus</name>
    <dbReference type="NCBI Taxonomy" id="51714"/>
    <lineage>
        <taxon>Eukaryota</taxon>
        <taxon>Viridiplantae</taxon>
        <taxon>Chlorophyta</taxon>
        <taxon>core chlorophytes</taxon>
        <taxon>Chlorophyceae</taxon>
        <taxon>CS clade</taxon>
        <taxon>Chlamydomonadales</taxon>
        <taxon>Volvocaceae</taxon>
        <taxon>Volvox</taxon>
    </lineage>
</organism>
<dbReference type="EMBL" id="BNCO01000008">
    <property type="protein sequence ID" value="GIL49813.1"/>
    <property type="molecule type" value="Genomic_DNA"/>
</dbReference>
<dbReference type="PANTHER" id="PTHR31285:SF0">
    <property type="entry name" value="NICOTINAMIDE MONONUCLEOTIDE ADENYLYLTRANSFERASE"/>
    <property type="match status" value="1"/>
</dbReference>
<dbReference type="InterPro" id="IPR036653">
    <property type="entry name" value="CinA-like_C"/>
</dbReference>
<comment type="caution">
    <text evidence="2">The sequence shown here is derived from an EMBL/GenBank/DDBJ whole genome shotgun (WGS) entry which is preliminary data.</text>
</comment>
<proteinExistence type="predicted"/>
<gene>
    <name evidence="2" type="ORF">Vafri_6129</name>
</gene>
<keyword evidence="3" id="KW-1185">Reference proteome</keyword>
<dbReference type="GO" id="GO:0005634">
    <property type="term" value="C:nucleus"/>
    <property type="evidence" value="ECO:0007669"/>
    <property type="project" value="TreeGrafter"/>
</dbReference>
<feature type="transmembrane region" description="Helical" evidence="1">
    <location>
        <begin position="7"/>
        <end position="25"/>
    </location>
</feature>
<keyword evidence="1" id="KW-0812">Transmembrane</keyword>
<accession>A0A8J4EXR4</accession>
<evidence type="ECO:0000313" key="3">
    <source>
        <dbReference type="Proteomes" id="UP000747399"/>
    </source>
</evidence>
<dbReference type="AlphaFoldDB" id="A0A8J4EXR4"/>
<dbReference type="SUPFAM" id="SSF142433">
    <property type="entry name" value="CinA-like"/>
    <property type="match status" value="1"/>
</dbReference>
<dbReference type="GO" id="GO:0000309">
    <property type="term" value="F:nicotinamide-nucleotide adenylyltransferase activity"/>
    <property type="evidence" value="ECO:0007669"/>
    <property type="project" value="TreeGrafter"/>
</dbReference>
<dbReference type="InterPro" id="IPR014729">
    <property type="entry name" value="Rossmann-like_a/b/a_fold"/>
</dbReference>
<evidence type="ECO:0000313" key="2">
    <source>
        <dbReference type="EMBL" id="GIL49813.1"/>
    </source>
</evidence>
<dbReference type="Gene3D" id="3.90.950.20">
    <property type="entry name" value="CinA-like"/>
    <property type="match status" value="1"/>
</dbReference>
<evidence type="ECO:0008006" key="4">
    <source>
        <dbReference type="Google" id="ProtNLM"/>
    </source>
</evidence>
<dbReference type="GO" id="GO:0016887">
    <property type="term" value="F:ATP hydrolysis activity"/>
    <property type="evidence" value="ECO:0007669"/>
    <property type="project" value="TreeGrafter"/>
</dbReference>